<name>A0A6A4HNW3_9AGAR</name>
<dbReference type="Proteomes" id="UP000799118">
    <property type="component" value="Unassembled WGS sequence"/>
</dbReference>
<sequence>MVYQTLTRVAWTRRELNGTVQCLKLVLIHFAGPHTQSRLPERLPAANRRAYPMRFLHCTGRKTSNLLKTKRRRQRPHLEVYYSCSAQRNWICNPLTAIYNWIGCHNVSGTAGKRRWERGSIWKKSCSCSPQKRNYLDCCSSCYVSCSC</sequence>
<organism evidence="1 2">
    <name type="scientific">Gymnopus androsaceus JB14</name>
    <dbReference type="NCBI Taxonomy" id="1447944"/>
    <lineage>
        <taxon>Eukaryota</taxon>
        <taxon>Fungi</taxon>
        <taxon>Dikarya</taxon>
        <taxon>Basidiomycota</taxon>
        <taxon>Agaricomycotina</taxon>
        <taxon>Agaricomycetes</taxon>
        <taxon>Agaricomycetidae</taxon>
        <taxon>Agaricales</taxon>
        <taxon>Marasmiineae</taxon>
        <taxon>Omphalotaceae</taxon>
        <taxon>Gymnopus</taxon>
    </lineage>
</organism>
<proteinExistence type="predicted"/>
<protein>
    <submittedName>
        <fullName evidence="1">Uncharacterized protein</fullName>
    </submittedName>
</protein>
<reference evidence="1" key="1">
    <citation type="journal article" date="2019" name="Environ. Microbiol.">
        <title>Fungal ecological strategies reflected in gene transcription - a case study of two litter decomposers.</title>
        <authorList>
            <person name="Barbi F."/>
            <person name="Kohler A."/>
            <person name="Barry K."/>
            <person name="Baskaran P."/>
            <person name="Daum C."/>
            <person name="Fauchery L."/>
            <person name="Ihrmark K."/>
            <person name="Kuo A."/>
            <person name="LaButti K."/>
            <person name="Lipzen A."/>
            <person name="Morin E."/>
            <person name="Grigoriev I.V."/>
            <person name="Henrissat B."/>
            <person name="Lindahl B."/>
            <person name="Martin F."/>
        </authorList>
    </citation>
    <scope>NUCLEOTIDE SEQUENCE</scope>
    <source>
        <strain evidence="1">JB14</strain>
    </source>
</reference>
<dbReference type="EMBL" id="ML769471">
    <property type="protein sequence ID" value="KAE9399331.1"/>
    <property type="molecule type" value="Genomic_DNA"/>
</dbReference>
<keyword evidence="2" id="KW-1185">Reference proteome</keyword>
<evidence type="ECO:0000313" key="1">
    <source>
        <dbReference type="EMBL" id="KAE9399331.1"/>
    </source>
</evidence>
<dbReference type="AlphaFoldDB" id="A0A6A4HNW3"/>
<gene>
    <name evidence="1" type="ORF">BT96DRAFT_695263</name>
</gene>
<accession>A0A6A4HNW3</accession>
<evidence type="ECO:0000313" key="2">
    <source>
        <dbReference type="Proteomes" id="UP000799118"/>
    </source>
</evidence>